<proteinExistence type="predicted"/>
<name>A0A0E9TLW0_ANGAN</name>
<organism evidence="1">
    <name type="scientific">Anguilla anguilla</name>
    <name type="common">European freshwater eel</name>
    <name type="synonym">Muraena anguilla</name>
    <dbReference type="NCBI Taxonomy" id="7936"/>
    <lineage>
        <taxon>Eukaryota</taxon>
        <taxon>Metazoa</taxon>
        <taxon>Chordata</taxon>
        <taxon>Craniata</taxon>
        <taxon>Vertebrata</taxon>
        <taxon>Euteleostomi</taxon>
        <taxon>Actinopterygii</taxon>
        <taxon>Neopterygii</taxon>
        <taxon>Teleostei</taxon>
        <taxon>Anguilliformes</taxon>
        <taxon>Anguillidae</taxon>
        <taxon>Anguilla</taxon>
    </lineage>
</organism>
<accession>A0A0E9TLW0</accession>
<reference evidence="1" key="2">
    <citation type="journal article" date="2015" name="Fish Shellfish Immunol.">
        <title>Early steps in the European eel (Anguilla anguilla)-Vibrio vulnificus interaction in the gills: Role of the RtxA13 toxin.</title>
        <authorList>
            <person name="Callol A."/>
            <person name="Pajuelo D."/>
            <person name="Ebbesson L."/>
            <person name="Teles M."/>
            <person name="MacKenzie S."/>
            <person name="Amaro C."/>
        </authorList>
    </citation>
    <scope>NUCLEOTIDE SEQUENCE</scope>
</reference>
<evidence type="ECO:0000313" key="1">
    <source>
        <dbReference type="EMBL" id="JAH53825.1"/>
    </source>
</evidence>
<reference evidence="1" key="1">
    <citation type="submission" date="2014-11" db="EMBL/GenBank/DDBJ databases">
        <authorList>
            <person name="Amaro Gonzalez C."/>
        </authorList>
    </citation>
    <scope>NUCLEOTIDE SEQUENCE</scope>
</reference>
<sequence>MIMHEVANAVDLNHYFVLVGELQWKGTVWCLVESFCMSSLPDRK</sequence>
<dbReference type="AlphaFoldDB" id="A0A0E9TLW0"/>
<protein>
    <submittedName>
        <fullName evidence="1">Uncharacterized protein</fullName>
    </submittedName>
</protein>
<dbReference type="EMBL" id="GBXM01054752">
    <property type="protein sequence ID" value="JAH53825.1"/>
    <property type="molecule type" value="Transcribed_RNA"/>
</dbReference>